<gene>
    <name evidence="1" type="ORF">E3P90_03667</name>
</gene>
<dbReference type="Proteomes" id="UP000306954">
    <property type="component" value="Unassembled WGS sequence"/>
</dbReference>
<accession>A0A4T0HWQ9</accession>
<organism evidence="1 2">
    <name type="scientific">Wallemia ichthyophaga</name>
    <dbReference type="NCBI Taxonomy" id="245174"/>
    <lineage>
        <taxon>Eukaryota</taxon>
        <taxon>Fungi</taxon>
        <taxon>Dikarya</taxon>
        <taxon>Basidiomycota</taxon>
        <taxon>Wallemiomycotina</taxon>
        <taxon>Wallemiomycetes</taxon>
        <taxon>Wallemiales</taxon>
        <taxon>Wallemiaceae</taxon>
        <taxon>Wallemia</taxon>
    </lineage>
</organism>
<evidence type="ECO:0000313" key="1">
    <source>
        <dbReference type="EMBL" id="TIB08488.1"/>
    </source>
</evidence>
<dbReference type="AlphaFoldDB" id="A0A4T0HWQ9"/>
<dbReference type="EMBL" id="SPOF01000058">
    <property type="protein sequence ID" value="TIB08488.1"/>
    <property type="molecule type" value="Genomic_DNA"/>
</dbReference>
<evidence type="ECO:0000313" key="2">
    <source>
        <dbReference type="Proteomes" id="UP000306954"/>
    </source>
</evidence>
<reference evidence="1 2" key="1">
    <citation type="submission" date="2019-03" db="EMBL/GenBank/DDBJ databases">
        <title>Sequencing 23 genomes of Wallemia ichthyophaga.</title>
        <authorList>
            <person name="Gostincar C."/>
        </authorList>
    </citation>
    <scope>NUCLEOTIDE SEQUENCE [LARGE SCALE GENOMIC DNA]</scope>
    <source>
        <strain evidence="1 2">EXF-8621</strain>
    </source>
</reference>
<sequence>MTKQDVENTSSTSELSDLSDISNLSDLNLGDSIKPLSSLSEEEVATHVFLLAHIDEEEKMLVVDVGVTGEAVHDKLVFTLTDLRNAVHFERFTQQFRSHLSGTARKAHDELIDMYADRDSQDEKTFVRYNEKLIEVSDILAMELEEKEDLQKLCDEQEDLDAVAVENFASRVCSHFSEKYPHKKLAVVLLDPIATLNAYPDEYEVMPHTLRDALVDAGADVFMLEGDEEGEQVKEEQEKKAKNTPALDLQHKLGKAFEHLALD</sequence>
<protein>
    <submittedName>
        <fullName evidence="1">Uncharacterized protein</fullName>
    </submittedName>
</protein>
<name>A0A4T0HWQ9_WALIC</name>
<comment type="caution">
    <text evidence="1">The sequence shown here is derived from an EMBL/GenBank/DDBJ whole genome shotgun (WGS) entry which is preliminary data.</text>
</comment>
<proteinExistence type="predicted"/>